<protein>
    <submittedName>
        <fullName evidence="1">Uncharacterized protein</fullName>
    </submittedName>
</protein>
<organism evidence="1 2">
    <name type="scientific">Coniophora puteana (strain RWD-64-598)</name>
    <name type="common">Brown rot fungus</name>
    <dbReference type="NCBI Taxonomy" id="741705"/>
    <lineage>
        <taxon>Eukaryota</taxon>
        <taxon>Fungi</taxon>
        <taxon>Dikarya</taxon>
        <taxon>Basidiomycota</taxon>
        <taxon>Agaricomycotina</taxon>
        <taxon>Agaricomycetes</taxon>
        <taxon>Agaricomycetidae</taxon>
        <taxon>Boletales</taxon>
        <taxon>Coniophorineae</taxon>
        <taxon>Coniophoraceae</taxon>
        <taxon>Coniophora</taxon>
    </lineage>
</organism>
<evidence type="ECO:0000313" key="2">
    <source>
        <dbReference type="Proteomes" id="UP000053558"/>
    </source>
</evidence>
<proteinExistence type="predicted"/>
<dbReference type="GeneID" id="19211589"/>
<sequence>MAQDGPQPGWKGLLGAEATKFVGQETHDIHLTDFFGEDGRNRVRQAGHCIAPFVTTLIWQETPPPATPDMSNVWTPTNEPSGDFTLTIQGMNLPIQNLNPPTIQVNQPAWLHMGAQMPGIVNVGGVAQTGYLLPWFTKIRVDYHPEGQARNLHYYKHEARTSHMQPPRYKIVNPVHREIEALEYGTHVQAYRRAIRR</sequence>
<dbReference type="EMBL" id="JH711589">
    <property type="protein sequence ID" value="EIW75274.1"/>
    <property type="molecule type" value="Genomic_DNA"/>
</dbReference>
<dbReference type="AlphaFoldDB" id="A0A5M3M8V8"/>
<evidence type="ECO:0000313" key="1">
    <source>
        <dbReference type="EMBL" id="EIW75274.1"/>
    </source>
</evidence>
<dbReference type="KEGG" id="cput:CONPUDRAFT_93538"/>
<name>A0A5M3M8V8_CONPW</name>
<dbReference type="Proteomes" id="UP000053558">
    <property type="component" value="Unassembled WGS sequence"/>
</dbReference>
<reference evidence="2" key="1">
    <citation type="journal article" date="2012" name="Science">
        <title>The Paleozoic origin of enzymatic lignin decomposition reconstructed from 31 fungal genomes.</title>
        <authorList>
            <person name="Floudas D."/>
            <person name="Binder M."/>
            <person name="Riley R."/>
            <person name="Barry K."/>
            <person name="Blanchette R.A."/>
            <person name="Henrissat B."/>
            <person name="Martinez A.T."/>
            <person name="Otillar R."/>
            <person name="Spatafora J.W."/>
            <person name="Yadav J.S."/>
            <person name="Aerts A."/>
            <person name="Benoit I."/>
            <person name="Boyd A."/>
            <person name="Carlson A."/>
            <person name="Copeland A."/>
            <person name="Coutinho P.M."/>
            <person name="de Vries R.P."/>
            <person name="Ferreira P."/>
            <person name="Findley K."/>
            <person name="Foster B."/>
            <person name="Gaskell J."/>
            <person name="Glotzer D."/>
            <person name="Gorecki P."/>
            <person name="Heitman J."/>
            <person name="Hesse C."/>
            <person name="Hori C."/>
            <person name="Igarashi K."/>
            <person name="Jurgens J.A."/>
            <person name="Kallen N."/>
            <person name="Kersten P."/>
            <person name="Kohler A."/>
            <person name="Kuees U."/>
            <person name="Kumar T.K.A."/>
            <person name="Kuo A."/>
            <person name="LaButti K."/>
            <person name="Larrondo L.F."/>
            <person name="Lindquist E."/>
            <person name="Ling A."/>
            <person name="Lombard V."/>
            <person name="Lucas S."/>
            <person name="Lundell T."/>
            <person name="Martin R."/>
            <person name="McLaughlin D.J."/>
            <person name="Morgenstern I."/>
            <person name="Morin E."/>
            <person name="Murat C."/>
            <person name="Nagy L.G."/>
            <person name="Nolan M."/>
            <person name="Ohm R.A."/>
            <person name="Patyshakuliyeva A."/>
            <person name="Rokas A."/>
            <person name="Ruiz-Duenas F.J."/>
            <person name="Sabat G."/>
            <person name="Salamov A."/>
            <person name="Samejima M."/>
            <person name="Schmutz J."/>
            <person name="Slot J.C."/>
            <person name="St John F."/>
            <person name="Stenlid J."/>
            <person name="Sun H."/>
            <person name="Sun S."/>
            <person name="Syed K."/>
            <person name="Tsang A."/>
            <person name="Wiebenga A."/>
            <person name="Young D."/>
            <person name="Pisabarro A."/>
            <person name="Eastwood D.C."/>
            <person name="Martin F."/>
            <person name="Cullen D."/>
            <person name="Grigoriev I.V."/>
            <person name="Hibbett D.S."/>
        </authorList>
    </citation>
    <scope>NUCLEOTIDE SEQUENCE [LARGE SCALE GENOMIC DNA]</scope>
    <source>
        <strain evidence="2">RWD-64-598 SS2</strain>
    </source>
</reference>
<comment type="caution">
    <text evidence="1">The sequence shown here is derived from an EMBL/GenBank/DDBJ whole genome shotgun (WGS) entry which is preliminary data.</text>
</comment>
<gene>
    <name evidence="1" type="ORF">CONPUDRAFT_93538</name>
</gene>
<dbReference type="RefSeq" id="XP_007774683.1">
    <property type="nucleotide sequence ID" value="XM_007776493.1"/>
</dbReference>
<accession>A0A5M3M8V8</accession>
<keyword evidence="2" id="KW-1185">Reference proteome</keyword>